<dbReference type="AlphaFoldDB" id="A0A067QY89"/>
<dbReference type="STRING" id="136037.A0A067QY89"/>
<protein>
    <submittedName>
        <fullName evidence="7">Transcriptional adapter 1-like protein</fullName>
    </submittedName>
</protein>
<dbReference type="PANTHER" id="PTHR21277">
    <property type="entry name" value="TRANSCRIPTIONAL ADAPTER 1"/>
    <property type="match status" value="1"/>
</dbReference>
<comment type="subcellular location">
    <subcellularLocation>
        <location evidence="1">Nucleus</location>
    </subcellularLocation>
</comment>
<name>A0A067QY89_ZOONE</name>
<dbReference type="GO" id="GO:0000124">
    <property type="term" value="C:SAGA complex"/>
    <property type="evidence" value="ECO:0007669"/>
    <property type="project" value="TreeGrafter"/>
</dbReference>
<dbReference type="OMA" id="NIMTEDQ"/>
<dbReference type="GO" id="GO:0003713">
    <property type="term" value="F:transcription coactivator activity"/>
    <property type="evidence" value="ECO:0007669"/>
    <property type="project" value="TreeGrafter"/>
</dbReference>
<feature type="region of interest" description="Disordered" evidence="6">
    <location>
        <begin position="76"/>
        <end position="118"/>
    </location>
</feature>
<dbReference type="PANTHER" id="PTHR21277:SF5">
    <property type="entry name" value="TRANSCRIPTIONAL ADAPTER 1"/>
    <property type="match status" value="1"/>
</dbReference>
<sequence>MSGCDDLNNARKKLEAALGETTKHYFQLMKLWFQLKSTKEEFDTESRKLMTAEQIHLHNEFLLCLFNKCQGLASFTSRPPVSSKTSFSPSKSTSSALKDKTNRRTKVKKRSRSDKGNFEPADIADYIVPPNALPPHVHEEPLRYSAQELFLPDMPLIFGRMILSAWEVGLDGAEEHAAELLVVGVQHFLKNVLTAILGRRKGYKVREDHFLYAMGSAVPNPWLCNTMNIIDDVAVSLSTNINEAGRMKSPVHNLSLDEIEQKAAYEIACGDVASIAQYPVNAYQVLEALQVHRNVIPSHTVYSVNIERVINTLNHPANEEIEGAM</sequence>
<evidence type="ECO:0000256" key="5">
    <source>
        <dbReference type="ARBA" id="ARBA00023242"/>
    </source>
</evidence>
<evidence type="ECO:0000313" key="7">
    <source>
        <dbReference type="EMBL" id="KDR09857.1"/>
    </source>
</evidence>
<dbReference type="FunCoup" id="A0A067QY89">
    <property type="interactions" value="1176"/>
</dbReference>
<keyword evidence="5" id="KW-0539">Nucleus</keyword>
<keyword evidence="3" id="KW-0805">Transcription regulation</keyword>
<keyword evidence="8" id="KW-1185">Reference proteome</keyword>
<dbReference type="InterPro" id="IPR024738">
    <property type="entry name" value="Hfi1/Tada1"/>
</dbReference>
<dbReference type="Proteomes" id="UP000027135">
    <property type="component" value="Unassembled WGS sequence"/>
</dbReference>
<accession>A0A067QY89</accession>
<evidence type="ECO:0000256" key="4">
    <source>
        <dbReference type="ARBA" id="ARBA00023163"/>
    </source>
</evidence>
<dbReference type="EMBL" id="KK853205">
    <property type="protein sequence ID" value="KDR09857.1"/>
    <property type="molecule type" value="Genomic_DNA"/>
</dbReference>
<dbReference type="CDD" id="cd22934">
    <property type="entry name" value="HFD_TADA1"/>
    <property type="match status" value="1"/>
</dbReference>
<dbReference type="GO" id="GO:0005634">
    <property type="term" value="C:nucleus"/>
    <property type="evidence" value="ECO:0007669"/>
    <property type="project" value="UniProtKB-SubCell"/>
</dbReference>
<organism evidence="7 8">
    <name type="scientific">Zootermopsis nevadensis</name>
    <name type="common">Dampwood termite</name>
    <dbReference type="NCBI Taxonomy" id="136037"/>
    <lineage>
        <taxon>Eukaryota</taxon>
        <taxon>Metazoa</taxon>
        <taxon>Ecdysozoa</taxon>
        <taxon>Arthropoda</taxon>
        <taxon>Hexapoda</taxon>
        <taxon>Insecta</taxon>
        <taxon>Pterygota</taxon>
        <taxon>Neoptera</taxon>
        <taxon>Polyneoptera</taxon>
        <taxon>Dictyoptera</taxon>
        <taxon>Blattodea</taxon>
        <taxon>Blattoidea</taxon>
        <taxon>Termitoidae</taxon>
        <taxon>Termopsidae</taxon>
        <taxon>Zootermopsis</taxon>
    </lineage>
</organism>
<proteinExistence type="inferred from homology"/>
<dbReference type="InParanoid" id="A0A067QY89"/>
<evidence type="ECO:0000313" key="8">
    <source>
        <dbReference type="Proteomes" id="UP000027135"/>
    </source>
</evidence>
<keyword evidence="4" id="KW-0804">Transcription</keyword>
<evidence type="ECO:0000256" key="3">
    <source>
        <dbReference type="ARBA" id="ARBA00023015"/>
    </source>
</evidence>
<evidence type="ECO:0000256" key="6">
    <source>
        <dbReference type="SAM" id="MobiDB-lite"/>
    </source>
</evidence>
<dbReference type="GO" id="GO:0006357">
    <property type="term" value="P:regulation of transcription by RNA polymerase II"/>
    <property type="evidence" value="ECO:0007669"/>
    <property type="project" value="TreeGrafter"/>
</dbReference>
<evidence type="ECO:0000256" key="2">
    <source>
        <dbReference type="ARBA" id="ARBA00010314"/>
    </source>
</evidence>
<comment type="similarity">
    <text evidence="2">Belongs to the TADA1 family.</text>
</comment>
<dbReference type="Pfam" id="PF12767">
    <property type="entry name" value="SAGA-Tad1"/>
    <property type="match status" value="1"/>
</dbReference>
<dbReference type="eggNOG" id="ENOG502QRMT">
    <property type="taxonomic scope" value="Eukaryota"/>
</dbReference>
<gene>
    <name evidence="7" type="ORF">L798_00405</name>
</gene>
<reference evidence="7 8" key="1">
    <citation type="journal article" date="2014" name="Nat. Commun.">
        <title>Molecular traces of alternative social organization in a termite genome.</title>
        <authorList>
            <person name="Terrapon N."/>
            <person name="Li C."/>
            <person name="Robertson H.M."/>
            <person name="Ji L."/>
            <person name="Meng X."/>
            <person name="Booth W."/>
            <person name="Chen Z."/>
            <person name="Childers C.P."/>
            <person name="Glastad K.M."/>
            <person name="Gokhale K."/>
            <person name="Gowin J."/>
            <person name="Gronenberg W."/>
            <person name="Hermansen R.A."/>
            <person name="Hu H."/>
            <person name="Hunt B.G."/>
            <person name="Huylmans A.K."/>
            <person name="Khalil S.M."/>
            <person name="Mitchell R.D."/>
            <person name="Munoz-Torres M.C."/>
            <person name="Mustard J.A."/>
            <person name="Pan H."/>
            <person name="Reese J.T."/>
            <person name="Scharf M.E."/>
            <person name="Sun F."/>
            <person name="Vogel H."/>
            <person name="Xiao J."/>
            <person name="Yang W."/>
            <person name="Yang Z."/>
            <person name="Yang Z."/>
            <person name="Zhou J."/>
            <person name="Zhu J."/>
            <person name="Brent C.S."/>
            <person name="Elsik C.G."/>
            <person name="Goodisman M.A."/>
            <person name="Liberles D.A."/>
            <person name="Roe R.M."/>
            <person name="Vargo E.L."/>
            <person name="Vilcinskas A."/>
            <person name="Wang J."/>
            <person name="Bornberg-Bauer E."/>
            <person name="Korb J."/>
            <person name="Zhang G."/>
            <person name="Liebig J."/>
        </authorList>
    </citation>
    <scope>NUCLEOTIDE SEQUENCE [LARGE SCALE GENOMIC DNA]</scope>
    <source>
        <tissue evidence="7">Whole organism</tissue>
    </source>
</reference>
<feature type="compositionally biased region" description="Basic residues" evidence="6">
    <location>
        <begin position="103"/>
        <end position="112"/>
    </location>
</feature>
<evidence type="ECO:0000256" key="1">
    <source>
        <dbReference type="ARBA" id="ARBA00004123"/>
    </source>
</evidence>
<feature type="compositionally biased region" description="Low complexity" evidence="6">
    <location>
        <begin position="82"/>
        <end position="95"/>
    </location>
</feature>